<dbReference type="FunCoup" id="G0VH65">
    <property type="interactions" value="40"/>
</dbReference>
<reference key="2">
    <citation type="submission" date="2011-08" db="EMBL/GenBank/DDBJ databases">
        <title>Genome sequence of Naumovozyma castellii.</title>
        <authorList>
            <person name="Gordon J.L."/>
            <person name="Armisen D."/>
            <person name="Proux-Wera E."/>
            <person name="OhEigeartaigh S.S."/>
            <person name="Byrne K.P."/>
            <person name="Wolfe K.H."/>
        </authorList>
    </citation>
    <scope>NUCLEOTIDE SEQUENCE</scope>
    <source>
        <strain>Type strain:CBS 4309</strain>
    </source>
</reference>
<dbReference type="InterPro" id="IPR027267">
    <property type="entry name" value="AH/BAR_dom_sf"/>
</dbReference>
<dbReference type="OrthoDB" id="5549748at2759"/>
<dbReference type="HOGENOM" id="CLU_059029_0_0_1"/>
<dbReference type="GeneID" id="96904484"/>
<dbReference type="eggNOG" id="ENOG502QZYP">
    <property type="taxonomic scope" value="Eukaryota"/>
</dbReference>
<protein>
    <submittedName>
        <fullName evidence="2">Uncharacterized protein</fullName>
    </submittedName>
</protein>
<reference evidence="2 3" key="1">
    <citation type="journal article" date="2011" name="Proc. Natl. Acad. Sci. U.S.A.">
        <title>Evolutionary erosion of yeast sex chromosomes by mating-type switching accidents.</title>
        <authorList>
            <person name="Gordon J.L."/>
            <person name="Armisen D."/>
            <person name="Proux-Wera E."/>
            <person name="Oheigeartaigh S.S."/>
            <person name="Byrne K.P."/>
            <person name="Wolfe K.H."/>
        </authorList>
    </citation>
    <scope>NUCLEOTIDE SEQUENCE [LARGE SCALE GENOMIC DNA]</scope>
    <source>
        <strain evidence="3">ATCC 76901 / BCRC 22586 / CBS 4309 / NBRC 1992 / NRRL Y-12630</strain>
    </source>
</reference>
<dbReference type="AlphaFoldDB" id="G0VH65"/>
<dbReference type="OMA" id="YRQCVQE"/>
<name>G0VH65_NAUCA</name>
<evidence type="ECO:0000256" key="1">
    <source>
        <dbReference type="SAM" id="MobiDB-lite"/>
    </source>
</evidence>
<feature type="compositionally biased region" description="Acidic residues" evidence="1">
    <location>
        <begin position="152"/>
        <end position="176"/>
    </location>
</feature>
<accession>G0VH65</accession>
<dbReference type="InterPro" id="IPR018859">
    <property type="entry name" value="BAR_dom-cont"/>
</dbReference>
<dbReference type="SUPFAM" id="SSF103657">
    <property type="entry name" value="BAR/IMD domain-like"/>
    <property type="match status" value="1"/>
</dbReference>
<feature type="region of interest" description="Disordered" evidence="1">
    <location>
        <begin position="149"/>
        <end position="176"/>
    </location>
</feature>
<dbReference type="KEGG" id="ncs:NCAS_0F03540"/>
<dbReference type="InParanoid" id="G0VH65"/>
<feature type="region of interest" description="Disordered" evidence="1">
    <location>
        <begin position="255"/>
        <end position="380"/>
    </location>
</feature>
<dbReference type="Pfam" id="PF10455">
    <property type="entry name" value="BAR_2"/>
    <property type="match status" value="1"/>
</dbReference>
<dbReference type="RefSeq" id="XP_003677191.1">
    <property type="nucleotide sequence ID" value="XM_003677143.1"/>
</dbReference>
<evidence type="ECO:0000313" key="2">
    <source>
        <dbReference type="EMBL" id="CCC70838.1"/>
    </source>
</evidence>
<dbReference type="Gene3D" id="1.20.1270.60">
    <property type="entry name" value="Arfaptin homology (AH) domain/BAR domain"/>
    <property type="match status" value="1"/>
</dbReference>
<proteinExistence type="predicted"/>
<feature type="compositionally biased region" description="Basic and acidic residues" evidence="1">
    <location>
        <begin position="356"/>
        <end position="380"/>
    </location>
</feature>
<sequence length="444" mass="50450">MFSNFSLDKITNSLATAAQKTSDTLSNAITTATDPATKLSLRSQKRLFQESIGTVHDISTLPEQYTTLEARTDALEKCLRRILIVSKTFEMEGYDYPPNLSESFSDWWSLSSKKKKEQEKEDKKGFLPRSFAQAISNSAEDCVEIYQHVNDGDDEDKEENANNEEENEEEDEEDEDVKNLIKTFDSWAKCYKNIDQGKAEMDSMMMKEFNAKLEKLLNEEFKKVHTLRKRVKDSRLKFDTVRYELKVKEEKAKIAEAAASNAAVTLTTTEEEKPEEEEKPTTDIKKEEDSTIKDESASKEEPIAKTPSKEDTKTKKEGKPAEKSTETATEATEAKEKALPKVPTTETEETGAESATKVDEEKASEDKKTDKAIEDDSEEHKLLEQLEDTFVSSTASAVEMMEEITDSSEIIGLVKLFQNFQLVYYRQCVQEIEANLKTLNELEI</sequence>
<dbReference type="EMBL" id="HE576757">
    <property type="protein sequence ID" value="CCC70838.1"/>
    <property type="molecule type" value="Genomic_DNA"/>
</dbReference>
<dbReference type="Proteomes" id="UP000001640">
    <property type="component" value="Chromosome 6"/>
</dbReference>
<organism evidence="2 3">
    <name type="scientific">Naumovozyma castellii</name>
    <name type="common">Yeast</name>
    <name type="synonym">Saccharomyces castellii</name>
    <dbReference type="NCBI Taxonomy" id="27288"/>
    <lineage>
        <taxon>Eukaryota</taxon>
        <taxon>Fungi</taxon>
        <taxon>Dikarya</taxon>
        <taxon>Ascomycota</taxon>
        <taxon>Saccharomycotina</taxon>
        <taxon>Saccharomycetes</taxon>
        <taxon>Saccharomycetales</taxon>
        <taxon>Saccharomycetaceae</taxon>
        <taxon>Naumovozyma</taxon>
    </lineage>
</organism>
<feature type="compositionally biased region" description="Basic and acidic residues" evidence="1">
    <location>
        <begin position="279"/>
        <end position="325"/>
    </location>
</feature>
<gene>
    <name evidence="2" type="primary">NCAS0F03540</name>
    <name evidence="2" type="ordered locus">NCAS_0F03540</name>
</gene>
<keyword evidence="3" id="KW-1185">Reference proteome</keyword>
<evidence type="ECO:0000313" key="3">
    <source>
        <dbReference type="Proteomes" id="UP000001640"/>
    </source>
</evidence>